<keyword evidence="2" id="KW-1185">Reference proteome</keyword>
<dbReference type="AlphaFoldDB" id="A0A1N7KGJ3"/>
<organism evidence="1 2">
    <name type="scientific">Chryseobacterium ureilyticum</name>
    <dbReference type="NCBI Taxonomy" id="373668"/>
    <lineage>
        <taxon>Bacteria</taxon>
        <taxon>Pseudomonadati</taxon>
        <taxon>Bacteroidota</taxon>
        <taxon>Flavobacteriia</taxon>
        <taxon>Flavobacteriales</taxon>
        <taxon>Weeksellaceae</taxon>
        <taxon>Chryseobacterium group</taxon>
        <taxon>Chryseobacterium</taxon>
    </lineage>
</organism>
<name>A0A1N7KGJ3_9FLAO</name>
<evidence type="ECO:0000313" key="2">
    <source>
        <dbReference type="Proteomes" id="UP000186744"/>
    </source>
</evidence>
<reference evidence="2" key="1">
    <citation type="submission" date="2017-01" db="EMBL/GenBank/DDBJ databases">
        <authorList>
            <person name="Varghese N."/>
            <person name="Submissions S."/>
        </authorList>
    </citation>
    <scope>NUCLEOTIDE SEQUENCE [LARGE SCALE GENOMIC DNA]</scope>
    <source>
        <strain evidence="2">DSM 18017</strain>
    </source>
</reference>
<dbReference type="STRING" id="373668.SAMN05421786_101456"/>
<protein>
    <submittedName>
        <fullName evidence="1">Uncharacterized protein</fullName>
    </submittedName>
</protein>
<dbReference type="EMBL" id="FTOL01000001">
    <property type="protein sequence ID" value="SIS60649.1"/>
    <property type="molecule type" value="Genomic_DNA"/>
</dbReference>
<dbReference type="Proteomes" id="UP000186744">
    <property type="component" value="Unassembled WGS sequence"/>
</dbReference>
<proteinExistence type="predicted"/>
<evidence type="ECO:0000313" key="1">
    <source>
        <dbReference type="EMBL" id="SIS60649.1"/>
    </source>
</evidence>
<sequence>MKKGLLRKKIYNEILMKKLTKHPKKQLGLRNKKNISRRTYYSQFVALFYIRNANITLERDATEILRMLKELQQLTNRSRLVFSTYCSLSQHNLWQSVLEDTSNTIKYIRIQFEYILENIIKKNKINSIIFWKQTKTYTIELEVHHKKLIQLAGQILPEEERLSWKVTICNFYDEIFSLLIPLTGVCRLESDFIEKYSPKMFNQTAMDIIKDIPKDYTLMEAREYEHEYLKVLTNYSHEFCRKNNFWNSLLYILSGGMYPLPSERSLSKRWIDRKMKDKLS</sequence>
<accession>A0A1N7KGJ3</accession>
<gene>
    <name evidence="1" type="ORF">SAMN05421786_101456</name>
</gene>